<evidence type="ECO:0000313" key="3">
    <source>
        <dbReference type="EMBL" id="KAH3809858.1"/>
    </source>
</evidence>
<feature type="domain" description="TRAPP14 C-terminal" evidence="2">
    <location>
        <begin position="8"/>
        <end position="71"/>
    </location>
</feature>
<proteinExistence type="predicted"/>
<organism evidence="3 4">
    <name type="scientific">Dreissena polymorpha</name>
    <name type="common">Zebra mussel</name>
    <name type="synonym">Mytilus polymorpha</name>
    <dbReference type="NCBI Taxonomy" id="45954"/>
    <lineage>
        <taxon>Eukaryota</taxon>
        <taxon>Metazoa</taxon>
        <taxon>Spiralia</taxon>
        <taxon>Lophotrochozoa</taxon>
        <taxon>Mollusca</taxon>
        <taxon>Bivalvia</taxon>
        <taxon>Autobranchia</taxon>
        <taxon>Heteroconchia</taxon>
        <taxon>Euheterodonta</taxon>
        <taxon>Imparidentia</taxon>
        <taxon>Neoheterodontei</taxon>
        <taxon>Myida</taxon>
        <taxon>Dreissenoidea</taxon>
        <taxon>Dreissenidae</taxon>
        <taxon>Dreissena</taxon>
    </lineage>
</organism>
<dbReference type="Proteomes" id="UP000828390">
    <property type="component" value="Unassembled WGS sequence"/>
</dbReference>
<reference evidence="3" key="1">
    <citation type="journal article" date="2019" name="bioRxiv">
        <title>The Genome of the Zebra Mussel, Dreissena polymorpha: A Resource for Invasive Species Research.</title>
        <authorList>
            <person name="McCartney M.A."/>
            <person name="Auch B."/>
            <person name="Kono T."/>
            <person name="Mallez S."/>
            <person name="Zhang Y."/>
            <person name="Obille A."/>
            <person name="Becker A."/>
            <person name="Abrahante J.E."/>
            <person name="Garbe J."/>
            <person name="Badalamenti J.P."/>
            <person name="Herman A."/>
            <person name="Mangelson H."/>
            <person name="Liachko I."/>
            <person name="Sullivan S."/>
            <person name="Sone E.D."/>
            <person name="Koren S."/>
            <person name="Silverstein K.A.T."/>
            <person name="Beckman K.B."/>
            <person name="Gohl D.M."/>
        </authorList>
    </citation>
    <scope>NUCLEOTIDE SEQUENCE</scope>
    <source>
        <strain evidence="3">Duluth1</strain>
        <tissue evidence="3">Whole animal</tissue>
    </source>
</reference>
<feature type="region of interest" description="Disordered" evidence="1">
    <location>
        <begin position="46"/>
        <end position="65"/>
    </location>
</feature>
<name>A0A9D4G3I6_DREPO</name>
<protein>
    <recommendedName>
        <fullName evidence="2">TRAPP14 C-terminal domain-containing protein</fullName>
    </recommendedName>
</protein>
<comment type="caution">
    <text evidence="3">The sequence shown here is derived from an EMBL/GenBank/DDBJ whole genome shotgun (WGS) entry which is preliminary data.</text>
</comment>
<dbReference type="EMBL" id="JAIWYP010000006">
    <property type="protein sequence ID" value="KAH3809858.1"/>
    <property type="molecule type" value="Genomic_DNA"/>
</dbReference>
<feature type="compositionally biased region" description="Polar residues" evidence="1">
    <location>
        <begin position="46"/>
        <end position="64"/>
    </location>
</feature>
<dbReference type="Pfam" id="PF23652">
    <property type="entry name" value="TRAPP14_C"/>
    <property type="match status" value="1"/>
</dbReference>
<evidence type="ECO:0000313" key="4">
    <source>
        <dbReference type="Proteomes" id="UP000828390"/>
    </source>
</evidence>
<keyword evidence="4" id="KW-1185">Reference proteome</keyword>
<evidence type="ECO:0000259" key="2">
    <source>
        <dbReference type="Pfam" id="PF23652"/>
    </source>
</evidence>
<dbReference type="AlphaFoldDB" id="A0A9D4G3I6"/>
<evidence type="ECO:0000256" key="1">
    <source>
        <dbReference type="SAM" id="MobiDB-lite"/>
    </source>
</evidence>
<reference evidence="3" key="2">
    <citation type="submission" date="2020-11" db="EMBL/GenBank/DDBJ databases">
        <authorList>
            <person name="McCartney M.A."/>
            <person name="Auch B."/>
            <person name="Kono T."/>
            <person name="Mallez S."/>
            <person name="Becker A."/>
            <person name="Gohl D.M."/>
            <person name="Silverstein K.A.T."/>
            <person name="Koren S."/>
            <person name="Bechman K.B."/>
            <person name="Herman A."/>
            <person name="Abrahante J.E."/>
            <person name="Garbe J."/>
        </authorList>
    </citation>
    <scope>NUCLEOTIDE SEQUENCE</scope>
    <source>
        <strain evidence="3">Duluth1</strain>
        <tissue evidence="3">Whole animal</tissue>
    </source>
</reference>
<sequence length="161" mass="17869">MATPICSACQVGETMEANVHFRALRLGLYEVCKHMKVNLRYSIPVSDSSTMTNQTSPLSTQSDDPQMLHSTLEDIGGIQSNSRLTASDLVPKLSPHHKSLSFSDLGQDISDELFTSGKRRDPQSPWLQKNIRSLSAVEYEKLLLSADNFIKNSCLVKVDNN</sequence>
<dbReference type="InterPro" id="IPR055452">
    <property type="entry name" value="TRAPP14_C"/>
</dbReference>
<gene>
    <name evidence="3" type="ORF">DPMN_138238</name>
</gene>
<accession>A0A9D4G3I6</accession>